<organism evidence="2 3">
    <name type="scientific">Trichinella murrelli</name>
    <dbReference type="NCBI Taxonomy" id="144512"/>
    <lineage>
        <taxon>Eukaryota</taxon>
        <taxon>Metazoa</taxon>
        <taxon>Ecdysozoa</taxon>
        <taxon>Nematoda</taxon>
        <taxon>Enoplea</taxon>
        <taxon>Dorylaimia</taxon>
        <taxon>Trichinellida</taxon>
        <taxon>Trichinellidae</taxon>
        <taxon>Trichinella</taxon>
    </lineage>
</organism>
<protein>
    <submittedName>
        <fullName evidence="2">Uncharacterized protein</fullName>
    </submittedName>
</protein>
<keyword evidence="3" id="KW-1185">Reference proteome</keyword>
<feature type="compositionally biased region" description="Polar residues" evidence="1">
    <location>
        <begin position="16"/>
        <end position="25"/>
    </location>
</feature>
<dbReference type="EMBL" id="JYDJ01000028">
    <property type="protein sequence ID" value="KRX48482.1"/>
    <property type="molecule type" value="Genomic_DNA"/>
</dbReference>
<dbReference type="AlphaFoldDB" id="A0A0V0UB68"/>
<sequence length="306" mass="32693">MVFECRMNLSSARVTADPVSTSMSHPTPPTEPSTIGVSISGDRMTTTGKLRLVVLTSLARASREEAWHSRLMWPSPPHFQHGLSPLLSGRRRCRWGGLFLAAGVLSVSSSFSCRNTSSKSSPTSLRFVTAAAAASVTLLAVGSSSCEATLSSSVVSSLTTRLSVTATSTASAKLSISLRRTAVLTASADSPALNCCNRILSADPLISDPAQVTSDHPHAFAPLLFPPENLGGKPFWPGAHPECFKQGRLQAIVIVRLLDVHGPHYAPHLRISVILDKGCSSLWSYTAGKEIQLHVFEPDLNVRYHG</sequence>
<evidence type="ECO:0000313" key="3">
    <source>
        <dbReference type="Proteomes" id="UP000055048"/>
    </source>
</evidence>
<evidence type="ECO:0000313" key="2">
    <source>
        <dbReference type="EMBL" id="KRX48482.1"/>
    </source>
</evidence>
<dbReference type="Proteomes" id="UP000055048">
    <property type="component" value="Unassembled WGS sequence"/>
</dbReference>
<name>A0A0V0UB68_9BILA</name>
<reference evidence="2 3" key="1">
    <citation type="submission" date="2015-01" db="EMBL/GenBank/DDBJ databases">
        <title>Evolution of Trichinella species and genotypes.</title>
        <authorList>
            <person name="Korhonen P.K."/>
            <person name="Edoardo P."/>
            <person name="Giuseppe L.R."/>
            <person name="Gasser R.B."/>
        </authorList>
    </citation>
    <scope>NUCLEOTIDE SEQUENCE [LARGE SCALE GENOMIC DNA]</scope>
    <source>
        <strain evidence="2">ISS417</strain>
    </source>
</reference>
<feature type="region of interest" description="Disordered" evidence="1">
    <location>
        <begin position="16"/>
        <end position="40"/>
    </location>
</feature>
<dbReference type="OrthoDB" id="5929864at2759"/>
<comment type="caution">
    <text evidence="2">The sequence shown here is derived from an EMBL/GenBank/DDBJ whole genome shotgun (WGS) entry which is preliminary data.</text>
</comment>
<evidence type="ECO:0000256" key="1">
    <source>
        <dbReference type="SAM" id="MobiDB-lite"/>
    </source>
</evidence>
<gene>
    <name evidence="2" type="ORF">T05_11335</name>
</gene>
<proteinExistence type="predicted"/>
<accession>A0A0V0UB68</accession>